<organism evidence="2">
    <name type="scientific">Hexamita inflata</name>
    <dbReference type="NCBI Taxonomy" id="28002"/>
    <lineage>
        <taxon>Eukaryota</taxon>
        <taxon>Metamonada</taxon>
        <taxon>Diplomonadida</taxon>
        <taxon>Hexamitidae</taxon>
        <taxon>Hexamitinae</taxon>
        <taxon>Hexamita</taxon>
    </lineage>
</organism>
<feature type="coiled-coil region" evidence="1">
    <location>
        <begin position="170"/>
        <end position="197"/>
    </location>
</feature>
<comment type="caution">
    <text evidence="2">The sequence shown here is derived from an EMBL/GenBank/DDBJ whole genome shotgun (WGS) entry which is preliminary data.</text>
</comment>
<dbReference type="Proteomes" id="UP001642409">
    <property type="component" value="Unassembled WGS sequence"/>
</dbReference>
<sequence>MIIEPKESFSVKQSFIQYRISSMNASGLTNIVKQTSVTYIISNCKLTGNNLILNKNNGYIASTIFVFIQLNISQFDICVDQTQRFGQESVQISIIGCENIQCDICATQSVIYGLCGETLKYSENVNGTYQCVFPFEFVDNQCVCTQGYLLNKTNCINVVASINNINNLINNGNNELLKKLEQNVDTIKHQLNILDENVFKNISILYDRMISDYSQIDNNILLNTSILDDRIYQNITSINNNIKIAYNLADSNLLSNTTVLDLRIFENVSSIQNTINNLTSQLYSANDSLTQQKITIEQQKTIINQLIQQINCASNYGYQMVDGLCIQVTCVISGQRSISGICQCTTINSIVQNGSCVCPPDQVVVNNACQYLINESVYEQQCSYEVYSTMFDIQSITNLVTTSSNFSTGYVFSVSTEIQNAFVDVSDNVYTATVLPLFQSQNTFVNLKIQFGAQTLCSGSFVISSCTSIKIAQMNIVSRSGSQIIVNQSSQLNLITSSATSANISNLLVNLTFAASQGNITLISDITGQCNISGYQILGTYVSTQTVAMIGLNINTAIVNVNQVSFKPNAFNVGNSSSCLFSRSDSSDVAVTNIAIILGNCSNFQLLGSIASSQSNIYMFGGIISYAYQTFTIINSVILDSFQHISCDYMGYSGFLLGYVYQRVSQIINVCLKQNITSTTLEFTLIGLFGQVSTDFLLLNTSIIFSVQGAFFTCLGVVGYHNGNHAQVTNLQISMNLSQSVPSSGNFGDIGSLFGTASGSNCTIQNITLHQSNLTGSLSIGGLIGTQFGRIIFYNASISKLSIYTGSWRVGGFIANSQNATFINSTISKSDISTTSSHYIGGLIGSSKFINMSGVKIVQIRLSGSSAKIGIVSAENTQGSQTINASQATQNYINDVQQSDCLVIANAWSVTGC</sequence>
<evidence type="ECO:0000313" key="3">
    <source>
        <dbReference type="EMBL" id="CAL6090995.1"/>
    </source>
</evidence>
<keyword evidence="4" id="KW-1185">Reference proteome</keyword>
<protein>
    <submittedName>
        <fullName evidence="3">Hypothetical_protein</fullName>
    </submittedName>
</protein>
<keyword evidence="1" id="KW-0175">Coiled coil</keyword>
<dbReference type="EMBL" id="CAXDID020000432">
    <property type="protein sequence ID" value="CAL6090995.1"/>
    <property type="molecule type" value="Genomic_DNA"/>
</dbReference>
<name>A0AA86USK4_9EUKA</name>
<evidence type="ECO:0000313" key="4">
    <source>
        <dbReference type="Proteomes" id="UP001642409"/>
    </source>
</evidence>
<proteinExistence type="predicted"/>
<reference evidence="2" key="1">
    <citation type="submission" date="2023-06" db="EMBL/GenBank/DDBJ databases">
        <authorList>
            <person name="Kurt Z."/>
        </authorList>
    </citation>
    <scope>NUCLEOTIDE SEQUENCE</scope>
</reference>
<accession>A0AA86USK4</accession>
<dbReference type="EMBL" id="CATOUU010001005">
    <property type="protein sequence ID" value="CAI9966309.1"/>
    <property type="molecule type" value="Genomic_DNA"/>
</dbReference>
<evidence type="ECO:0000313" key="2">
    <source>
        <dbReference type="EMBL" id="CAI9966309.1"/>
    </source>
</evidence>
<evidence type="ECO:0000256" key="1">
    <source>
        <dbReference type="SAM" id="Coils"/>
    </source>
</evidence>
<dbReference type="AlphaFoldDB" id="A0AA86USK4"/>
<reference evidence="3 4" key="2">
    <citation type="submission" date="2024-07" db="EMBL/GenBank/DDBJ databases">
        <authorList>
            <person name="Akdeniz Z."/>
        </authorList>
    </citation>
    <scope>NUCLEOTIDE SEQUENCE [LARGE SCALE GENOMIC DNA]</scope>
</reference>
<gene>
    <name evidence="2" type="ORF">HINF_LOCUS53954</name>
    <name evidence="3" type="ORF">HINF_LOCUS65574</name>
</gene>